<protein>
    <recommendedName>
        <fullName evidence="1">Halobacterial output domain-containing protein</fullName>
    </recommendedName>
</protein>
<dbReference type="InterPro" id="IPR040624">
    <property type="entry name" value="HalOD1"/>
</dbReference>
<dbReference type="Proteomes" id="UP000196084">
    <property type="component" value="Unassembled WGS sequence"/>
</dbReference>
<accession>A0A202EDC0</accession>
<feature type="domain" description="Halobacterial output" evidence="1">
    <location>
        <begin position="37"/>
        <end position="107"/>
    </location>
</feature>
<evidence type="ECO:0000313" key="2">
    <source>
        <dbReference type="EMBL" id="OVE86231.1"/>
    </source>
</evidence>
<reference evidence="2 3" key="1">
    <citation type="submission" date="2017-02" db="EMBL/GenBank/DDBJ databases">
        <title>Natronthermophilus aegyptiacus gen. nov.,sp. nov., an aerobic, extremely halophilic alkalithermophilic archaeon isolated from the athalassohaline Wadi An Natrun, Egypt.</title>
        <authorList>
            <person name="Zhao B."/>
        </authorList>
    </citation>
    <scope>NUCLEOTIDE SEQUENCE [LARGE SCALE GENOMIC DNA]</scope>
    <source>
        <strain evidence="2 3">CGMCC 1.3597</strain>
    </source>
</reference>
<dbReference type="EMBL" id="MWPH01000001">
    <property type="protein sequence ID" value="OVE86231.1"/>
    <property type="molecule type" value="Genomic_DNA"/>
</dbReference>
<comment type="caution">
    <text evidence="2">The sequence shown here is derived from an EMBL/GenBank/DDBJ whole genome shotgun (WGS) entry which is preliminary data.</text>
</comment>
<dbReference type="AlphaFoldDB" id="A0A202EDC0"/>
<gene>
    <name evidence="2" type="ORF">B2G88_05455</name>
</gene>
<evidence type="ECO:0000313" key="3">
    <source>
        <dbReference type="Proteomes" id="UP000196084"/>
    </source>
</evidence>
<sequence>MEFSNTAVDTVEIVPSMKSVEFVVDDGVYRAEYDSSRDKLSIAIIAAIAAADQRNPHELTPLHYVIDTEALDKLFAPTVSEGQRNGSLSFLYEGFEVTVSSEGVIEAKPTENT</sequence>
<name>A0A202EDC0_9EURY</name>
<dbReference type="Pfam" id="PF18545">
    <property type="entry name" value="HalOD1"/>
    <property type="match status" value="1"/>
</dbReference>
<proteinExistence type="predicted"/>
<organism evidence="2 3">
    <name type="scientific">Natronolimnobius baerhuensis</name>
    <dbReference type="NCBI Taxonomy" id="253108"/>
    <lineage>
        <taxon>Archaea</taxon>
        <taxon>Methanobacteriati</taxon>
        <taxon>Methanobacteriota</taxon>
        <taxon>Stenosarchaea group</taxon>
        <taxon>Halobacteria</taxon>
        <taxon>Halobacteriales</taxon>
        <taxon>Natrialbaceae</taxon>
        <taxon>Natronolimnobius</taxon>
    </lineage>
</organism>
<dbReference type="RefSeq" id="WP_245835297.1">
    <property type="nucleotide sequence ID" value="NZ_MWPH01000001.1"/>
</dbReference>
<keyword evidence="3" id="KW-1185">Reference proteome</keyword>
<evidence type="ECO:0000259" key="1">
    <source>
        <dbReference type="Pfam" id="PF18545"/>
    </source>
</evidence>